<keyword evidence="1" id="KW-0863">Zinc-finger</keyword>
<dbReference type="InterPro" id="IPR026049">
    <property type="entry name" value="C2orf42"/>
</dbReference>
<evidence type="ECO:0000259" key="2">
    <source>
        <dbReference type="PROSITE" id="PS50966"/>
    </source>
</evidence>
<reference evidence="3" key="1">
    <citation type="submission" date="2021-04" db="EMBL/GenBank/DDBJ databases">
        <authorList>
            <consortium name="Molecular Ecology Group"/>
        </authorList>
    </citation>
    <scope>NUCLEOTIDE SEQUENCE</scope>
</reference>
<keyword evidence="4" id="KW-1185">Reference proteome</keyword>
<evidence type="ECO:0000256" key="1">
    <source>
        <dbReference type="PROSITE-ProRule" id="PRU00325"/>
    </source>
</evidence>
<name>A0A8S3ZS64_9EUPU</name>
<dbReference type="InterPro" id="IPR007527">
    <property type="entry name" value="Znf_SWIM"/>
</dbReference>
<keyword evidence="1" id="KW-0862">Zinc</keyword>
<feature type="domain" description="SWIM-type" evidence="2">
    <location>
        <begin position="222"/>
        <end position="263"/>
    </location>
</feature>
<protein>
    <recommendedName>
        <fullName evidence="2">SWIM-type domain-containing protein</fullName>
    </recommendedName>
</protein>
<dbReference type="Pfam" id="PF14952">
    <property type="entry name" value="zf-tcix"/>
    <property type="match status" value="1"/>
</dbReference>
<dbReference type="Proteomes" id="UP000678393">
    <property type="component" value="Unassembled WGS sequence"/>
</dbReference>
<dbReference type="PANTHER" id="PTHR13518:SF1">
    <property type="entry name" value="C2ORF42 HOMOLOG"/>
    <property type="match status" value="1"/>
</dbReference>
<dbReference type="PROSITE" id="PS50966">
    <property type="entry name" value="ZF_SWIM"/>
    <property type="match status" value="1"/>
</dbReference>
<dbReference type="InterPro" id="IPR029269">
    <property type="entry name" value="Zf-tcix"/>
</dbReference>
<evidence type="ECO:0000313" key="4">
    <source>
        <dbReference type="Proteomes" id="UP000678393"/>
    </source>
</evidence>
<keyword evidence="1" id="KW-0479">Metal-binding</keyword>
<dbReference type="GO" id="GO:0008270">
    <property type="term" value="F:zinc ion binding"/>
    <property type="evidence" value="ECO:0007669"/>
    <property type="project" value="UniProtKB-KW"/>
</dbReference>
<sequence length="631" mass="71305">MANNTDASAVLDKRKHPFGDLGKPTLRGVRKCPKCGTLNGTRGISCKNKDCDVVFKERERKKGHSAESVKIITDSTLQLYSVRLRDRGPDYRGFVQLPYIQDMDGNPTTVYDTNVLVAASVCYVESCNRSGTPDSSSILKGNMDSCIHIRSAVECTEQAQPIGLKNSVLNSLHVSPETRQAIWFLATDTSGPVVQRVTKNIMVVKCKVTNKQPLGLLHCAFFETARNRQQPDYKFQCTCHVFKVRKDVTRRCVHFYACICAFASDERLTEEFAHFITLDLGILPSFFPSLSPERQVLAMYQQVDDKLAVTADTDTMEVIISEDDLLASAPEKKVKKEDSLAQASSALLTLQEQKQPMPVSLFSTAQSCPKPVHQSIQFQFQPQPTQPQQHAVQQPAAKQVPKKISYQTTVDEFATSVSFQQWLASVTERINQTMHYGFSGTPDPLVFHAPQMFFDCLQQRISAGTRKKRLPNFTTGFVRKEALPLGTFIKYTWHITNIAQVKQIFDSTEMSLDLTRSFVENRDGTYDPYEASRPETFNENNKIKNHTPIRPFELKTFLKVGPSNDQKESTPFIIEWIPDILPRSHIGELRIKFEYGHQRNGQVENRNNRNVLSPDVSLQSQAIQLREIVPS</sequence>
<comment type="caution">
    <text evidence="3">The sequence shown here is derived from an EMBL/GenBank/DDBJ whole genome shotgun (WGS) entry which is preliminary data.</text>
</comment>
<dbReference type="AlphaFoldDB" id="A0A8S3ZS64"/>
<evidence type="ECO:0000313" key="3">
    <source>
        <dbReference type="EMBL" id="CAG5132327.1"/>
    </source>
</evidence>
<dbReference type="EMBL" id="CAJHNH020005268">
    <property type="protein sequence ID" value="CAG5132327.1"/>
    <property type="molecule type" value="Genomic_DNA"/>
</dbReference>
<dbReference type="PANTHER" id="PTHR13518">
    <property type="entry name" value="PUTATIVE TREBLE-CLEF ZINC-FINGER C2ORF42 FAMILY MEMBER"/>
    <property type="match status" value="1"/>
</dbReference>
<dbReference type="OrthoDB" id="6506929at2759"/>
<organism evidence="3 4">
    <name type="scientific">Candidula unifasciata</name>
    <dbReference type="NCBI Taxonomy" id="100452"/>
    <lineage>
        <taxon>Eukaryota</taxon>
        <taxon>Metazoa</taxon>
        <taxon>Spiralia</taxon>
        <taxon>Lophotrochozoa</taxon>
        <taxon>Mollusca</taxon>
        <taxon>Gastropoda</taxon>
        <taxon>Heterobranchia</taxon>
        <taxon>Euthyneura</taxon>
        <taxon>Panpulmonata</taxon>
        <taxon>Eupulmonata</taxon>
        <taxon>Stylommatophora</taxon>
        <taxon>Helicina</taxon>
        <taxon>Helicoidea</taxon>
        <taxon>Geomitridae</taxon>
        <taxon>Candidula</taxon>
    </lineage>
</organism>
<accession>A0A8S3ZS64</accession>
<proteinExistence type="predicted"/>
<dbReference type="GO" id="GO:0005634">
    <property type="term" value="C:nucleus"/>
    <property type="evidence" value="ECO:0007669"/>
    <property type="project" value="TreeGrafter"/>
</dbReference>
<gene>
    <name evidence="3" type="ORF">CUNI_LOCUS17885</name>
</gene>